<organism evidence="10 11">
    <name type="scientific">Temnothorax curvispinosus</name>
    <dbReference type="NCBI Taxonomy" id="300111"/>
    <lineage>
        <taxon>Eukaryota</taxon>
        <taxon>Metazoa</taxon>
        <taxon>Ecdysozoa</taxon>
        <taxon>Arthropoda</taxon>
        <taxon>Hexapoda</taxon>
        <taxon>Insecta</taxon>
        <taxon>Pterygota</taxon>
        <taxon>Neoptera</taxon>
        <taxon>Endopterygota</taxon>
        <taxon>Hymenoptera</taxon>
        <taxon>Apocrita</taxon>
        <taxon>Aculeata</taxon>
        <taxon>Formicoidea</taxon>
        <taxon>Formicidae</taxon>
        <taxon>Myrmicinae</taxon>
        <taxon>Temnothorax</taxon>
    </lineage>
</organism>
<reference evidence="11" key="1">
    <citation type="submission" date="2025-08" db="UniProtKB">
        <authorList>
            <consortium name="RefSeq"/>
        </authorList>
    </citation>
    <scope>IDENTIFICATION</scope>
    <source>
        <tissue evidence="11">Whole body</tissue>
    </source>
</reference>
<keyword evidence="10" id="KW-1185">Reference proteome</keyword>
<evidence type="ECO:0000256" key="7">
    <source>
        <dbReference type="ARBA" id="ARBA00035544"/>
    </source>
</evidence>
<keyword evidence="3 11" id="KW-0689">Ribosomal protein</keyword>
<dbReference type="InterPro" id="IPR036838">
    <property type="entry name" value="Ribosomal_uS10_dom_sf"/>
</dbReference>
<keyword evidence="5" id="KW-0687">Ribonucleoprotein</keyword>
<sequence>MFLSKIPLLLRNAAAGIVQHESRYPNVLVRKYLRNNIPSVTFSMSTQLQEQNEQQQQQDSTREQSSLSINTGMPDKLYKKIEVEVRGNDPAVLKSYGEFVMMAAGHLNINIGRNIAPRKAIHERWTVLKSAHVHKKHRVQYEIRTYYRYLDFMKLTGSTADTFLEYLQRNLPEGVAMKVTKIEMEKLPVSIAEMCNT</sequence>
<evidence type="ECO:0000256" key="1">
    <source>
        <dbReference type="ARBA" id="ARBA00004173"/>
    </source>
</evidence>
<gene>
    <name evidence="11" type="primary">LOC112460713</name>
</gene>
<comment type="subcellular location">
    <subcellularLocation>
        <location evidence="1">Mitochondrion</location>
    </subcellularLocation>
</comment>
<evidence type="ECO:0000259" key="9">
    <source>
        <dbReference type="SMART" id="SM01403"/>
    </source>
</evidence>
<dbReference type="Gene3D" id="3.30.70.600">
    <property type="entry name" value="Ribosomal protein S10 domain"/>
    <property type="match status" value="1"/>
</dbReference>
<comment type="similarity">
    <text evidence="2">Belongs to the universal ribosomal protein uS10 family.</text>
</comment>
<name>A0A6J1QG46_9HYME</name>
<evidence type="ECO:0000256" key="8">
    <source>
        <dbReference type="SAM" id="MobiDB-lite"/>
    </source>
</evidence>
<evidence type="ECO:0000313" key="11">
    <source>
        <dbReference type="RefSeq" id="XP_024881302.1"/>
    </source>
</evidence>
<keyword evidence="4" id="KW-0496">Mitochondrion</keyword>
<dbReference type="OrthoDB" id="366214at2759"/>
<dbReference type="GeneID" id="112460713"/>
<dbReference type="InterPro" id="IPR040055">
    <property type="entry name" value="Ribosomal_uS10m"/>
</dbReference>
<dbReference type="SUPFAM" id="SSF54999">
    <property type="entry name" value="Ribosomal protein S10"/>
    <property type="match status" value="1"/>
</dbReference>
<dbReference type="AlphaFoldDB" id="A0A6J1QG46"/>
<protein>
    <recommendedName>
        <fullName evidence="6">Small ribosomal subunit protein uS10m</fullName>
    </recommendedName>
    <alternativeName>
        <fullName evidence="7">28S ribosomal protein S10, mitochondrial</fullName>
    </alternativeName>
</protein>
<dbReference type="GO" id="GO:0005763">
    <property type="term" value="C:mitochondrial small ribosomal subunit"/>
    <property type="evidence" value="ECO:0007669"/>
    <property type="project" value="InterPro"/>
</dbReference>
<evidence type="ECO:0000256" key="5">
    <source>
        <dbReference type="ARBA" id="ARBA00023274"/>
    </source>
</evidence>
<accession>A0A6J1QG46</accession>
<dbReference type="Pfam" id="PF00338">
    <property type="entry name" value="Ribosomal_S10"/>
    <property type="match status" value="1"/>
</dbReference>
<feature type="compositionally biased region" description="Low complexity" evidence="8">
    <location>
        <begin position="47"/>
        <end position="66"/>
    </location>
</feature>
<dbReference type="Proteomes" id="UP000504618">
    <property type="component" value="Unplaced"/>
</dbReference>
<evidence type="ECO:0000313" key="10">
    <source>
        <dbReference type="Proteomes" id="UP000504618"/>
    </source>
</evidence>
<evidence type="ECO:0000256" key="3">
    <source>
        <dbReference type="ARBA" id="ARBA00022980"/>
    </source>
</evidence>
<dbReference type="SMART" id="SM01403">
    <property type="entry name" value="Ribosomal_S10"/>
    <property type="match status" value="1"/>
</dbReference>
<dbReference type="PANTHER" id="PTHR13334:SF4">
    <property type="entry name" value="SMALL RIBOSOMAL SUBUNIT PROTEIN US10M"/>
    <property type="match status" value="1"/>
</dbReference>
<evidence type="ECO:0000256" key="6">
    <source>
        <dbReference type="ARBA" id="ARBA00035261"/>
    </source>
</evidence>
<dbReference type="InterPro" id="IPR027486">
    <property type="entry name" value="Ribosomal_uS10_dom"/>
</dbReference>
<feature type="domain" description="Small ribosomal subunit protein uS10" evidence="9">
    <location>
        <begin position="82"/>
        <end position="180"/>
    </location>
</feature>
<proteinExistence type="inferred from homology"/>
<dbReference type="CTD" id="55173"/>
<feature type="region of interest" description="Disordered" evidence="8">
    <location>
        <begin position="46"/>
        <end position="71"/>
    </location>
</feature>
<dbReference type="PANTHER" id="PTHR13334">
    <property type="entry name" value="MITOCHONDRIAL 28S RIBOSOMAL PROTEIN S10"/>
    <property type="match status" value="1"/>
</dbReference>
<dbReference type="RefSeq" id="XP_024881302.1">
    <property type="nucleotide sequence ID" value="XM_025025534.1"/>
</dbReference>
<evidence type="ECO:0000256" key="4">
    <source>
        <dbReference type="ARBA" id="ARBA00023128"/>
    </source>
</evidence>
<evidence type="ECO:0000256" key="2">
    <source>
        <dbReference type="ARBA" id="ARBA00007102"/>
    </source>
</evidence>